<dbReference type="SUPFAM" id="SSF56112">
    <property type="entry name" value="Protein kinase-like (PK-like)"/>
    <property type="match status" value="1"/>
</dbReference>
<dbReference type="Pfam" id="PF00069">
    <property type="entry name" value="Pkinase"/>
    <property type="match status" value="1"/>
</dbReference>
<reference evidence="7 8" key="1">
    <citation type="journal article" date="2024" name="BMC Biol.">
        <title>Comparative genomics of Ascetosporea gives new insight into the evolutionary basis for animal parasitism in Rhizaria.</title>
        <authorList>
            <person name="Hiltunen Thoren M."/>
            <person name="Onut-Brannstrom I."/>
            <person name="Alfjorden A."/>
            <person name="Peckova H."/>
            <person name="Swords F."/>
            <person name="Hooper C."/>
            <person name="Holzer A.S."/>
            <person name="Bass D."/>
            <person name="Burki F."/>
        </authorList>
    </citation>
    <scope>NUCLEOTIDE SEQUENCE [LARGE SCALE GENOMIC DNA]</scope>
    <source>
        <strain evidence="7">20-A016</strain>
    </source>
</reference>
<dbReference type="PANTHER" id="PTHR22974:SF21">
    <property type="entry name" value="DUAL SPECIFICITY PROTEIN KINASE TTK"/>
    <property type="match status" value="1"/>
</dbReference>
<evidence type="ECO:0000256" key="2">
    <source>
        <dbReference type="ARBA" id="ARBA00022679"/>
    </source>
</evidence>
<dbReference type="InterPro" id="IPR000719">
    <property type="entry name" value="Prot_kinase_dom"/>
</dbReference>
<comment type="caution">
    <text evidence="7">The sequence shown here is derived from an EMBL/GenBank/DDBJ whole genome shotgun (WGS) entry which is preliminary data.</text>
</comment>
<dbReference type="Proteomes" id="UP001439008">
    <property type="component" value="Unassembled WGS sequence"/>
</dbReference>
<keyword evidence="3" id="KW-0547">Nucleotide-binding</keyword>
<gene>
    <name evidence="7" type="primary">MPS1</name>
    <name evidence="7" type="ORF">MHBO_001913</name>
</gene>
<dbReference type="PROSITE" id="PS50011">
    <property type="entry name" value="PROTEIN_KINASE_DOM"/>
    <property type="match status" value="1"/>
</dbReference>
<keyword evidence="2 7" id="KW-0808">Transferase</keyword>
<accession>A0ABV2AKM9</accession>
<evidence type="ECO:0000313" key="8">
    <source>
        <dbReference type="Proteomes" id="UP001439008"/>
    </source>
</evidence>
<keyword evidence="4 7" id="KW-0418">Kinase</keyword>
<organism evidence="7 8">
    <name type="scientific">Bonamia ostreae</name>
    <dbReference type="NCBI Taxonomy" id="126728"/>
    <lineage>
        <taxon>Eukaryota</taxon>
        <taxon>Sar</taxon>
        <taxon>Rhizaria</taxon>
        <taxon>Endomyxa</taxon>
        <taxon>Ascetosporea</taxon>
        <taxon>Haplosporida</taxon>
        <taxon>Bonamia</taxon>
    </lineage>
</organism>
<dbReference type="Gene3D" id="1.10.510.10">
    <property type="entry name" value="Transferase(Phosphotransferase) domain 1"/>
    <property type="match status" value="1"/>
</dbReference>
<sequence length="108" mass="12514">MSLTSRKAFALKHIQIKNPSIIANFEREIELLEKLQGEGSIISLIDHERDYESQHIFMVFELAESDMAEFLKANAPLKLYSARYFWGQMVDAVRVLHKVCKLLSKSQE</sequence>
<proteinExistence type="predicted"/>
<evidence type="ECO:0000256" key="4">
    <source>
        <dbReference type="ARBA" id="ARBA00022777"/>
    </source>
</evidence>
<dbReference type="EC" id="2.7.12.1" evidence="7"/>
<dbReference type="Gene3D" id="3.30.200.20">
    <property type="entry name" value="Phosphorylase Kinase, domain 1"/>
    <property type="match status" value="1"/>
</dbReference>
<evidence type="ECO:0000313" key="7">
    <source>
        <dbReference type="EMBL" id="MES1920222.1"/>
    </source>
</evidence>
<evidence type="ECO:0000259" key="6">
    <source>
        <dbReference type="PROSITE" id="PS50011"/>
    </source>
</evidence>
<dbReference type="GO" id="GO:0004712">
    <property type="term" value="F:protein serine/threonine/tyrosine kinase activity"/>
    <property type="evidence" value="ECO:0007669"/>
    <property type="project" value="UniProtKB-EC"/>
</dbReference>
<keyword evidence="8" id="KW-1185">Reference proteome</keyword>
<keyword evidence="1" id="KW-0723">Serine/threonine-protein kinase</keyword>
<dbReference type="PANTHER" id="PTHR22974">
    <property type="entry name" value="MIXED LINEAGE PROTEIN KINASE"/>
    <property type="match status" value="1"/>
</dbReference>
<dbReference type="EMBL" id="JBDODL010000555">
    <property type="protein sequence ID" value="MES1920222.1"/>
    <property type="molecule type" value="Genomic_DNA"/>
</dbReference>
<evidence type="ECO:0000256" key="1">
    <source>
        <dbReference type="ARBA" id="ARBA00022527"/>
    </source>
</evidence>
<evidence type="ECO:0000256" key="5">
    <source>
        <dbReference type="ARBA" id="ARBA00022840"/>
    </source>
</evidence>
<feature type="domain" description="Protein kinase" evidence="6">
    <location>
        <begin position="1"/>
        <end position="108"/>
    </location>
</feature>
<protein>
    <submittedName>
        <fullName evidence="7">Dual-specificity kinase, spindle pole body (SPB) duplication and spindle checkpoint function</fullName>
        <ecNumber evidence="7">2.7.12.1</ecNumber>
    </submittedName>
</protein>
<dbReference type="InterPro" id="IPR011009">
    <property type="entry name" value="Kinase-like_dom_sf"/>
</dbReference>
<keyword evidence="5" id="KW-0067">ATP-binding</keyword>
<name>A0ABV2AKM9_9EUKA</name>
<evidence type="ECO:0000256" key="3">
    <source>
        <dbReference type="ARBA" id="ARBA00022741"/>
    </source>
</evidence>